<comment type="subcellular location">
    <subcellularLocation>
        <location evidence="1">Membrane</location>
        <topology evidence="1">Multi-pass membrane protein</topology>
    </subcellularLocation>
</comment>
<feature type="transmembrane region" description="Helical" evidence="6">
    <location>
        <begin position="219"/>
        <end position="239"/>
    </location>
</feature>
<keyword evidence="7" id="KW-0830">Ubiquinone</keyword>
<proteinExistence type="predicted"/>
<keyword evidence="2" id="KW-1003">Cell membrane</keyword>
<feature type="transmembrane region" description="Helical" evidence="6">
    <location>
        <begin position="269"/>
        <end position="291"/>
    </location>
</feature>
<evidence type="ECO:0000256" key="5">
    <source>
        <dbReference type="ARBA" id="ARBA00023136"/>
    </source>
</evidence>
<feature type="transmembrane region" description="Helical" evidence="6">
    <location>
        <begin position="21"/>
        <end position="41"/>
    </location>
</feature>
<dbReference type="CDD" id="cd13961">
    <property type="entry name" value="PT_UbiA_DGGGPS"/>
    <property type="match status" value="1"/>
</dbReference>
<dbReference type="Proteomes" id="UP000219559">
    <property type="component" value="Unassembled WGS sequence"/>
</dbReference>
<evidence type="ECO:0000256" key="3">
    <source>
        <dbReference type="ARBA" id="ARBA00022692"/>
    </source>
</evidence>
<protein>
    <submittedName>
        <fullName evidence="7">Ubiquinone biosynthesis protein UbiA</fullName>
    </submittedName>
</protein>
<keyword evidence="3 6" id="KW-0812">Transmembrane</keyword>
<evidence type="ECO:0000256" key="2">
    <source>
        <dbReference type="ARBA" id="ARBA00022475"/>
    </source>
</evidence>
<feature type="transmembrane region" description="Helical" evidence="6">
    <location>
        <begin position="245"/>
        <end position="262"/>
    </location>
</feature>
<dbReference type="InterPro" id="IPR000537">
    <property type="entry name" value="UbiA_prenyltransferase"/>
</dbReference>
<evidence type="ECO:0000256" key="4">
    <source>
        <dbReference type="ARBA" id="ARBA00022989"/>
    </source>
</evidence>
<reference evidence="7 8" key="1">
    <citation type="submission" date="2017-04" db="EMBL/GenBank/DDBJ databases">
        <title>A new member of the family Flavobacteriaceae isolated from ascidians.</title>
        <authorList>
            <person name="Chen L."/>
        </authorList>
    </citation>
    <scope>NUCLEOTIDE SEQUENCE [LARGE SCALE GENOMIC DNA]</scope>
    <source>
        <strain evidence="7 8">HQA918</strain>
    </source>
</reference>
<organism evidence="7 8">
    <name type="scientific">Sediminicola luteus</name>
    <dbReference type="NCBI Taxonomy" id="319238"/>
    <lineage>
        <taxon>Bacteria</taxon>
        <taxon>Pseudomonadati</taxon>
        <taxon>Bacteroidota</taxon>
        <taxon>Flavobacteriia</taxon>
        <taxon>Flavobacteriales</taxon>
        <taxon>Flavobacteriaceae</taxon>
        <taxon>Sediminicola</taxon>
    </lineage>
</organism>
<gene>
    <name evidence="7" type="ORF">B7P33_01170</name>
</gene>
<dbReference type="Pfam" id="PF01040">
    <property type="entry name" value="UbiA"/>
    <property type="match status" value="1"/>
</dbReference>
<evidence type="ECO:0000256" key="1">
    <source>
        <dbReference type="ARBA" id="ARBA00004141"/>
    </source>
</evidence>
<comment type="caution">
    <text evidence="7">The sequence shown here is derived from an EMBL/GenBank/DDBJ whole genome shotgun (WGS) entry which is preliminary data.</text>
</comment>
<name>A0A2A4GDV8_9FLAO</name>
<dbReference type="GO" id="GO:0016020">
    <property type="term" value="C:membrane"/>
    <property type="evidence" value="ECO:0007669"/>
    <property type="project" value="UniProtKB-SubCell"/>
</dbReference>
<dbReference type="PANTHER" id="PTHR42723:SF1">
    <property type="entry name" value="CHLOROPHYLL SYNTHASE, CHLOROPLASTIC"/>
    <property type="match status" value="1"/>
</dbReference>
<dbReference type="RefSeq" id="WP_097441467.1">
    <property type="nucleotide sequence ID" value="NZ_NBWU01000001.1"/>
</dbReference>
<dbReference type="PANTHER" id="PTHR42723">
    <property type="entry name" value="CHLOROPHYLL SYNTHASE"/>
    <property type="match status" value="1"/>
</dbReference>
<dbReference type="InterPro" id="IPR050475">
    <property type="entry name" value="Prenyltransferase_related"/>
</dbReference>
<dbReference type="AlphaFoldDB" id="A0A2A4GDV8"/>
<sequence length="301" mass="34780">MLSRRQKVWILRVFGLFSVVRGYNILMVTLAQYLAAIFILAPDWPVKKVVFDLNLFMLVTASALTIAGGYIINNFYDAEKDLINKPRKSMLDRLVPQRIKITGYFVLNFLAVFCASYVSFRAVFFFSSYIFGIWLYSHKLKRLPLLGNLVSAVLAITPFFAVFVYYKNFETVIFVHAVFLFLLILARDMIKDLENMAGDMAQNYSTIPIRYGVPFSKGMVTALFVLTLIPCWALVSRFHVGRMDYYFGAAMLLMPFCVFLLWKSSRKKHFVWLHNILKVLIVVGVFSILLIDMDLLINRFL</sequence>
<evidence type="ECO:0000313" key="8">
    <source>
        <dbReference type="Proteomes" id="UP000219559"/>
    </source>
</evidence>
<accession>A0A2A4GDV8</accession>
<dbReference type="Gene3D" id="1.10.357.140">
    <property type="entry name" value="UbiA prenyltransferase"/>
    <property type="match status" value="1"/>
</dbReference>
<keyword evidence="8" id="KW-1185">Reference proteome</keyword>
<evidence type="ECO:0000256" key="6">
    <source>
        <dbReference type="SAM" id="Phobius"/>
    </source>
</evidence>
<keyword evidence="4 6" id="KW-1133">Transmembrane helix</keyword>
<feature type="transmembrane region" description="Helical" evidence="6">
    <location>
        <begin position="97"/>
        <end position="113"/>
    </location>
</feature>
<dbReference type="GO" id="GO:0016765">
    <property type="term" value="F:transferase activity, transferring alkyl or aryl (other than methyl) groups"/>
    <property type="evidence" value="ECO:0007669"/>
    <property type="project" value="InterPro"/>
</dbReference>
<evidence type="ECO:0000313" key="7">
    <source>
        <dbReference type="EMBL" id="PCE65942.1"/>
    </source>
</evidence>
<dbReference type="InterPro" id="IPR044878">
    <property type="entry name" value="UbiA_sf"/>
</dbReference>
<feature type="transmembrane region" description="Helical" evidence="6">
    <location>
        <begin position="172"/>
        <end position="190"/>
    </location>
</feature>
<keyword evidence="5 6" id="KW-0472">Membrane</keyword>
<dbReference type="EMBL" id="NBWU01000001">
    <property type="protein sequence ID" value="PCE65942.1"/>
    <property type="molecule type" value="Genomic_DNA"/>
</dbReference>
<dbReference type="OrthoDB" id="1142538at2"/>
<feature type="transmembrane region" description="Helical" evidence="6">
    <location>
        <begin position="53"/>
        <end position="76"/>
    </location>
</feature>
<feature type="transmembrane region" description="Helical" evidence="6">
    <location>
        <begin position="143"/>
        <end position="166"/>
    </location>
</feature>